<proteinExistence type="predicted"/>
<evidence type="ECO:0000256" key="1">
    <source>
        <dbReference type="SAM" id="SignalP"/>
    </source>
</evidence>
<keyword evidence="3" id="KW-1185">Reference proteome</keyword>
<feature type="signal peptide" evidence="1">
    <location>
        <begin position="1"/>
        <end position="19"/>
    </location>
</feature>
<organism evidence="2 3">
    <name type="scientific">Jaapia argillacea MUCL 33604</name>
    <dbReference type="NCBI Taxonomy" id="933084"/>
    <lineage>
        <taxon>Eukaryota</taxon>
        <taxon>Fungi</taxon>
        <taxon>Dikarya</taxon>
        <taxon>Basidiomycota</taxon>
        <taxon>Agaricomycotina</taxon>
        <taxon>Agaricomycetes</taxon>
        <taxon>Agaricomycetidae</taxon>
        <taxon>Jaapiales</taxon>
        <taxon>Jaapiaceae</taxon>
        <taxon>Jaapia</taxon>
    </lineage>
</organism>
<dbReference type="AlphaFoldDB" id="A0A067PEL3"/>
<dbReference type="Proteomes" id="UP000027265">
    <property type="component" value="Unassembled WGS sequence"/>
</dbReference>
<dbReference type="Pfam" id="PF19271">
    <property type="entry name" value="Nis1"/>
    <property type="match status" value="1"/>
</dbReference>
<dbReference type="InParanoid" id="A0A067PEL3"/>
<keyword evidence="1" id="KW-0732">Signal</keyword>
<dbReference type="OrthoDB" id="2841294at2759"/>
<dbReference type="EMBL" id="KL197734">
    <property type="protein sequence ID" value="KDQ53353.1"/>
    <property type="molecule type" value="Genomic_DNA"/>
</dbReference>
<reference evidence="3" key="1">
    <citation type="journal article" date="2014" name="Proc. Natl. Acad. Sci. U.S.A.">
        <title>Extensive sampling of basidiomycete genomes demonstrates inadequacy of the white-rot/brown-rot paradigm for wood decay fungi.</title>
        <authorList>
            <person name="Riley R."/>
            <person name="Salamov A.A."/>
            <person name="Brown D.W."/>
            <person name="Nagy L.G."/>
            <person name="Floudas D."/>
            <person name="Held B.W."/>
            <person name="Levasseur A."/>
            <person name="Lombard V."/>
            <person name="Morin E."/>
            <person name="Otillar R."/>
            <person name="Lindquist E.A."/>
            <person name="Sun H."/>
            <person name="LaButti K.M."/>
            <person name="Schmutz J."/>
            <person name="Jabbour D."/>
            <person name="Luo H."/>
            <person name="Baker S.E."/>
            <person name="Pisabarro A.G."/>
            <person name="Walton J.D."/>
            <person name="Blanchette R.A."/>
            <person name="Henrissat B."/>
            <person name="Martin F."/>
            <person name="Cullen D."/>
            <person name="Hibbett D.S."/>
            <person name="Grigoriev I.V."/>
        </authorList>
    </citation>
    <scope>NUCLEOTIDE SEQUENCE [LARGE SCALE GENOMIC DNA]</scope>
    <source>
        <strain evidence="3">MUCL 33604</strain>
    </source>
</reference>
<accession>A0A067PEL3</accession>
<dbReference type="HOGENOM" id="CLU_137500_1_2_1"/>
<feature type="chain" id="PRO_5001647448" evidence="1">
    <location>
        <begin position="20"/>
        <end position="143"/>
    </location>
</feature>
<evidence type="ECO:0000313" key="3">
    <source>
        <dbReference type="Proteomes" id="UP000027265"/>
    </source>
</evidence>
<dbReference type="InterPro" id="IPR045469">
    <property type="entry name" value="Nis1"/>
</dbReference>
<evidence type="ECO:0000313" key="2">
    <source>
        <dbReference type="EMBL" id="KDQ53353.1"/>
    </source>
</evidence>
<name>A0A067PEL3_9AGAM</name>
<protein>
    <submittedName>
        <fullName evidence="2">Uncharacterized protein</fullName>
    </submittedName>
</protein>
<gene>
    <name evidence="2" type="ORF">JAAARDRAFT_433518</name>
</gene>
<sequence length="143" mass="15206">MMFIKSLFVVATVALSAMAQTVTIGAPAAGIKTCAGCYLNVEIDRPNFQSSSQEVSVIIAMQSCNSGGCVGAEKSHGTVLYAGPYNPQYSTTFDYKPPHQNFTVEVPTFFITGQAVLSVTHFALVGAGLEPFLEYKNVTVNIA</sequence>